<keyword evidence="3" id="KW-0804">Transcription</keyword>
<dbReference type="EMBL" id="JASCZI010151998">
    <property type="protein sequence ID" value="MED6175124.1"/>
    <property type="molecule type" value="Genomic_DNA"/>
</dbReference>
<dbReference type="Proteomes" id="UP001341840">
    <property type="component" value="Unassembled WGS sequence"/>
</dbReference>
<proteinExistence type="predicted"/>
<comment type="subcellular location">
    <subcellularLocation>
        <location evidence="1">Nucleus</location>
    </subcellularLocation>
</comment>
<evidence type="ECO:0000256" key="1">
    <source>
        <dbReference type="ARBA" id="ARBA00004123"/>
    </source>
</evidence>
<dbReference type="PANTHER" id="PTHR13408">
    <property type="entry name" value="DNA-DIRECTED RNA POLYMERASE III"/>
    <property type="match status" value="1"/>
</dbReference>
<dbReference type="InterPro" id="IPR007811">
    <property type="entry name" value="RPC4"/>
</dbReference>
<gene>
    <name evidence="5" type="ORF">PIB30_075487</name>
</gene>
<protein>
    <submittedName>
        <fullName evidence="5">Uncharacterized protein</fullName>
    </submittedName>
</protein>
<keyword evidence="4" id="KW-0539">Nucleus</keyword>
<comment type="caution">
    <text evidence="5">The sequence shown here is derived from an EMBL/GenBank/DDBJ whole genome shotgun (WGS) entry which is preliminary data.</text>
</comment>
<evidence type="ECO:0000256" key="3">
    <source>
        <dbReference type="ARBA" id="ARBA00023163"/>
    </source>
</evidence>
<sequence>MGKCTVLHEDYYYSYYPVTLPLRRPYSGNPELLDEEEFGEAAESRTYDENSTNQAKELGLLFLRDHKKAYLKELLEGKWLCCNDCTRIHSILAGCGSFKAKINERYHGT</sequence>
<evidence type="ECO:0000313" key="5">
    <source>
        <dbReference type="EMBL" id="MED6175124.1"/>
    </source>
</evidence>
<keyword evidence="6" id="KW-1185">Reference proteome</keyword>
<keyword evidence="2" id="KW-0240">DNA-directed RNA polymerase</keyword>
<evidence type="ECO:0000256" key="2">
    <source>
        <dbReference type="ARBA" id="ARBA00022478"/>
    </source>
</evidence>
<accession>A0ABU6VQ12</accession>
<dbReference type="PANTHER" id="PTHR13408:SF0">
    <property type="entry name" value="DNA-DIRECTED RNA POLYMERASE III SUBUNIT RPC4"/>
    <property type="match status" value="1"/>
</dbReference>
<name>A0ABU6VQ12_9FABA</name>
<reference evidence="5 6" key="1">
    <citation type="journal article" date="2023" name="Plants (Basel)">
        <title>Bridging the Gap: Combining Genomics and Transcriptomics Approaches to Understand Stylosanthes scabra, an Orphan Legume from the Brazilian Caatinga.</title>
        <authorList>
            <person name="Ferreira-Neto J.R.C."/>
            <person name="da Silva M.D."/>
            <person name="Binneck E."/>
            <person name="de Melo N.F."/>
            <person name="da Silva R.H."/>
            <person name="de Melo A.L.T.M."/>
            <person name="Pandolfi V."/>
            <person name="Bustamante F.O."/>
            <person name="Brasileiro-Vidal A.C."/>
            <person name="Benko-Iseppon A.M."/>
        </authorList>
    </citation>
    <scope>NUCLEOTIDE SEQUENCE [LARGE SCALE GENOMIC DNA]</scope>
    <source>
        <tissue evidence="5">Leaves</tissue>
    </source>
</reference>
<organism evidence="5 6">
    <name type="scientific">Stylosanthes scabra</name>
    <dbReference type="NCBI Taxonomy" id="79078"/>
    <lineage>
        <taxon>Eukaryota</taxon>
        <taxon>Viridiplantae</taxon>
        <taxon>Streptophyta</taxon>
        <taxon>Embryophyta</taxon>
        <taxon>Tracheophyta</taxon>
        <taxon>Spermatophyta</taxon>
        <taxon>Magnoliopsida</taxon>
        <taxon>eudicotyledons</taxon>
        <taxon>Gunneridae</taxon>
        <taxon>Pentapetalae</taxon>
        <taxon>rosids</taxon>
        <taxon>fabids</taxon>
        <taxon>Fabales</taxon>
        <taxon>Fabaceae</taxon>
        <taxon>Papilionoideae</taxon>
        <taxon>50 kb inversion clade</taxon>
        <taxon>dalbergioids sensu lato</taxon>
        <taxon>Dalbergieae</taxon>
        <taxon>Pterocarpus clade</taxon>
        <taxon>Stylosanthes</taxon>
    </lineage>
</organism>
<evidence type="ECO:0000313" key="6">
    <source>
        <dbReference type="Proteomes" id="UP001341840"/>
    </source>
</evidence>
<evidence type="ECO:0000256" key="4">
    <source>
        <dbReference type="ARBA" id="ARBA00023242"/>
    </source>
</evidence>